<dbReference type="InterPro" id="IPR011032">
    <property type="entry name" value="GroES-like_sf"/>
</dbReference>
<evidence type="ECO:0000256" key="2">
    <source>
        <dbReference type="ARBA" id="ARBA00023002"/>
    </source>
</evidence>
<dbReference type="SMART" id="SM00829">
    <property type="entry name" value="PKS_ER"/>
    <property type="match status" value="1"/>
</dbReference>
<dbReference type="Proteomes" id="UP000272400">
    <property type="component" value="Unassembled WGS sequence"/>
</dbReference>
<evidence type="ECO:0000313" key="4">
    <source>
        <dbReference type="EMBL" id="ROO86672.1"/>
    </source>
</evidence>
<evidence type="ECO:0000313" key="5">
    <source>
        <dbReference type="Proteomes" id="UP000272400"/>
    </source>
</evidence>
<proteinExistence type="predicted"/>
<dbReference type="Gene3D" id="3.40.50.720">
    <property type="entry name" value="NAD(P)-binding Rossmann-like Domain"/>
    <property type="match status" value="1"/>
</dbReference>
<dbReference type="PANTHER" id="PTHR48106">
    <property type="entry name" value="QUINONE OXIDOREDUCTASE PIG3-RELATED"/>
    <property type="match status" value="1"/>
</dbReference>
<dbReference type="PANTHER" id="PTHR48106:SF18">
    <property type="entry name" value="QUINONE OXIDOREDUCTASE PIG3"/>
    <property type="match status" value="1"/>
</dbReference>
<dbReference type="InterPro" id="IPR020843">
    <property type="entry name" value="ER"/>
</dbReference>
<feature type="domain" description="Enoyl reductase (ER)" evidence="3">
    <location>
        <begin position="10"/>
        <end position="315"/>
    </location>
</feature>
<dbReference type="Pfam" id="PF00107">
    <property type="entry name" value="ADH_zinc_N"/>
    <property type="match status" value="1"/>
</dbReference>
<evidence type="ECO:0000256" key="1">
    <source>
        <dbReference type="ARBA" id="ARBA00022857"/>
    </source>
</evidence>
<dbReference type="AlphaFoldDB" id="A0A3N1CZJ3"/>
<dbReference type="RefSeq" id="WP_123666051.1">
    <property type="nucleotide sequence ID" value="NZ_RJKE01000001.1"/>
</dbReference>
<dbReference type="Pfam" id="PF08240">
    <property type="entry name" value="ADH_N"/>
    <property type="match status" value="1"/>
</dbReference>
<gene>
    <name evidence="4" type="ORF">EDD29_4249</name>
</gene>
<comment type="caution">
    <text evidence="4">The sequence shown here is derived from an EMBL/GenBank/DDBJ whole genome shotgun (WGS) entry which is preliminary data.</text>
</comment>
<protein>
    <submittedName>
        <fullName evidence="4">NADPH2:quinone reductase</fullName>
    </submittedName>
</protein>
<dbReference type="Gene3D" id="3.90.180.10">
    <property type="entry name" value="Medium-chain alcohol dehydrogenases, catalytic domain"/>
    <property type="match status" value="1"/>
</dbReference>
<reference evidence="4 5" key="1">
    <citation type="submission" date="2018-11" db="EMBL/GenBank/DDBJ databases">
        <title>Sequencing the genomes of 1000 actinobacteria strains.</title>
        <authorList>
            <person name="Klenk H.-P."/>
        </authorList>
    </citation>
    <scope>NUCLEOTIDE SEQUENCE [LARGE SCALE GENOMIC DNA]</scope>
    <source>
        <strain evidence="4 5">DSM 44254</strain>
    </source>
</reference>
<keyword evidence="2" id="KW-0560">Oxidoreductase</keyword>
<dbReference type="InterPro" id="IPR036291">
    <property type="entry name" value="NAD(P)-bd_dom_sf"/>
</dbReference>
<dbReference type="EMBL" id="RJKE01000001">
    <property type="protein sequence ID" value="ROO86672.1"/>
    <property type="molecule type" value="Genomic_DNA"/>
</dbReference>
<dbReference type="SUPFAM" id="SSF51735">
    <property type="entry name" value="NAD(P)-binding Rossmann-fold domains"/>
    <property type="match status" value="1"/>
</dbReference>
<dbReference type="GO" id="GO:0016651">
    <property type="term" value="F:oxidoreductase activity, acting on NAD(P)H"/>
    <property type="evidence" value="ECO:0007669"/>
    <property type="project" value="TreeGrafter"/>
</dbReference>
<name>A0A3N1CZJ3_9ACTN</name>
<dbReference type="InterPro" id="IPR013154">
    <property type="entry name" value="ADH-like_N"/>
</dbReference>
<evidence type="ECO:0000259" key="3">
    <source>
        <dbReference type="SMART" id="SM00829"/>
    </source>
</evidence>
<dbReference type="OrthoDB" id="5195079at2"/>
<keyword evidence="5" id="KW-1185">Reference proteome</keyword>
<organism evidence="4 5">
    <name type="scientific">Actinocorallia herbida</name>
    <dbReference type="NCBI Taxonomy" id="58109"/>
    <lineage>
        <taxon>Bacteria</taxon>
        <taxon>Bacillati</taxon>
        <taxon>Actinomycetota</taxon>
        <taxon>Actinomycetes</taxon>
        <taxon>Streptosporangiales</taxon>
        <taxon>Thermomonosporaceae</taxon>
        <taxon>Actinocorallia</taxon>
    </lineage>
</organism>
<dbReference type="GO" id="GO:0070402">
    <property type="term" value="F:NADPH binding"/>
    <property type="evidence" value="ECO:0007669"/>
    <property type="project" value="TreeGrafter"/>
</dbReference>
<dbReference type="SUPFAM" id="SSF50129">
    <property type="entry name" value="GroES-like"/>
    <property type="match status" value="1"/>
</dbReference>
<accession>A0A3N1CZJ3</accession>
<keyword evidence="1" id="KW-0521">NADP</keyword>
<sequence length="317" mass="32043">MRTVRFHQYGGPDTLRVDEVPDPVPAAGELLIRVEAAGIGFADLQLRSGALRAWAPGLPLPYNPGHEAVGTVVDAGAATALIGTRVMVVSPAGGAYADLLTVPEAAVVPLPDGVDAHHALALLGQGTTAVGVLDKAGVAPGERVLVEAATGGVGSLLVQLAKHAGAEVIAAVHGEAKAAVARDLGADAIADLTDPEWAAGVGPVHAVLESIGGPVTRTALGLLQPSVGRMVVYGDLSGLPHAIDTETVYLRALSVLGFATALMPPERLAPLRDRAFALAATGTLKPLIGSTRPLTEAAAAHTAIESRTTIGKNTLVP</sequence>
<dbReference type="InterPro" id="IPR013149">
    <property type="entry name" value="ADH-like_C"/>
</dbReference>